<gene>
    <name evidence="2" type="ORF">ACFPFM_08925</name>
</gene>
<dbReference type="Pfam" id="PF26607">
    <property type="entry name" value="DUF8189"/>
    <property type="match status" value="1"/>
</dbReference>
<protein>
    <recommendedName>
        <fullName evidence="1">PLL-like beta propeller domain-containing protein</fullName>
    </recommendedName>
</protein>
<sequence length="179" mass="18637">MKKFTNGVLGTTRVADGVFGPSAPGLVVFSDGKVQLVARSSGNKLYTQKEGASGFPAPGVNGWTDISGGLTFSGAPSALLNAYGIVEVAVRDGDGSVRRSGQTAPAATTWRTWHDYHQVSAIDPAFASASGSEQRIFALDEYGEFYLWQTTAYASDSATARRAAAPAEVLITGKAPTEG</sequence>
<dbReference type="RefSeq" id="WP_344036749.1">
    <property type="nucleotide sequence ID" value="NZ_BAAAKE010000005.1"/>
</dbReference>
<dbReference type="SUPFAM" id="SSF89372">
    <property type="entry name" value="Fucose-specific lectin"/>
    <property type="match status" value="1"/>
</dbReference>
<name>A0ABV9XWZ5_9PSEU</name>
<organism evidence="2 3">
    <name type="scientific">Saccharothrix xinjiangensis</name>
    <dbReference type="NCBI Taxonomy" id="204798"/>
    <lineage>
        <taxon>Bacteria</taxon>
        <taxon>Bacillati</taxon>
        <taxon>Actinomycetota</taxon>
        <taxon>Actinomycetes</taxon>
        <taxon>Pseudonocardiales</taxon>
        <taxon>Pseudonocardiaceae</taxon>
        <taxon>Saccharothrix</taxon>
    </lineage>
</organism>
<accession>A0ABV9XWZ5</accession>
<evidence type="ECO:0000313" key="3">
    <source>
        <dbReference type="Proteomes" id="UP001595833"/>
    </source>
</evidence>
<comment type="caution">
    <text evidence="2">The sequence shown here is derived from an EMBL/GenBank/DDBJ whole genome shotgun (WGS) entry which is preliminary data.</text>
</comment>
<proteinExistence type="predicted"/>
<feature type="domain" description="PLL-like beta propeller" evidence="1">
    <location>
        <begin position="22"/>
        <end position="154"/>
    </location>
</feature>
<dbReference type="EMBL" id="JBHSJB010000007">
    <property type="protein sequence ID" value="MFC5053877.1"/>
    <property type="molecule type" value="Genomic_DNA"/>
</dbReference>
<keyword evidence="3" id="KW-1185">Reference proteome</keyword>
<evidence type="ECO:0000313" key="2">
    <source>
        <dbReference type="EMBL" id="MFC5053877.1"/>
    </source>
</evidence>
<evidence type="ECO:0000259" key="1">
    <source>
        <dbReference type="Pfam" id="PF26607"/>
    </source>
</evidence>
<reference evidence="3" key="1">
    <citation type="journal article" date="2019" name="Int. J. Syst. Evol. Microbiol.">
        <title>The Global Catalogue of Microorganisms (GCM) 10K type strain sequencing project: providing services to taxonomists for standard genome sequencing and annotation.</title>
        <authorList>
            <consortium name="The Broad Institute Genomics Platform"/>
            <consortium name="The Broad Institute Genome Sequencing Center for Infectious Disease"/>
            <person name="Wu L."/>
            <person name="Ma J."/>
        </authorList>
    </citation>
    <scope>NUCLEOTIDE SEQUENCE [LARGE SCALE GENOMIC DNA]</scope>
    <source>
        <strain evidence="3">KCTC 12848</strain>
    </source>
</reference>
<dbReference type="InterPro" id="IPR058502">
    <property type="entry name" value="PLL-like_beta-prop"/>
</dbReference>
<dbReference type="Proteomes" id="UP001595833">
    <property type="component" value="Unassembled WGS sequence"/>
</dbReference>